<comment type="caution">
    <text evidence="4">The sequence shown here is derived from an EMBL/GenBank/DDBJ whole genome shotgun (WGS) entry which is preliminary data.</text>
</comment>
<dbReference type="InterPro" id="IPR003593">
    <property type="entry name" value="AAA+_ATPase"/>
</dbReference>
<proteinExistence type="inferred from homology"/>
<dbReference type="PANTHER" id="PTHR32039">
    <property type="entry name" value="MAGNESIUM-CHELATASE SUBUNIT CHLI"/>
    <property type="match status" value="1"/>
</dbReference>
<dbReference type="InterPro" id="IPR027417">
    <property type="entry name" value="P-loop_NTPase"/>
</dbReference>
<dbReference type="SUPFAM" id="SSF54211">
    <property type="entry name" value="Ribosomal protein S5 domain 2-like"/>
    <property type="match status" value="1"/>
</dbReference>
<comment type="similarity">
    <text evidence="1">Belongs to the Mg-chelatase subunits D/I family. ComM subfamily.</text>
</comment>
<dbReference type="InterPro" id="IPR045006">
    <property type="entry name" value="CHLI-like"/>
</dbReference>
<evidence type="ECO:0000256" key="2">
    <source>
        <dbReference type="SAM" id="MobiDB-lite"/>
    </source>
</evidence>
<evidence type="ECO:0000259" key="3">
    <source>
        <dbReference type="SMART" id="SM00382"/>
    </source>
</evidence>
<dbReference type="InterPro" id="IPR020568">
    <property type="entry name" value="Ribosomal_Su5_D2-typ_SF"/>
</dbReference>
<dbReference type="InterPro" id="IPR025158">
    <property type="entry name" value="Mg_chelat-rel_C"/>
</dbReference>
<feature type="compositionally biased region" description="Acidic residues" evidence="2">
    <location>
        <begin position="174"/>
        <end position="189"/>
    </location>
</feature>
<dbReference type="Pfam" id="PF13335">
    <property type="entry name" value="Mg_chelatase_C"/>
    <property type="match status" value="1"/>
</dbReference>
<organism evidence="4 5">
    <name type="scientific">Spinactinospora alkalitolerans</name>
    <dbReference type="NCBI Taxonomy" id="687207"/>
    <lineage>
        <taxon>Bacteria</taxon>
        <taxon>Bacillati</taxon>
        <taxon>Actinomycetota</taxon>
        <taxon>Actinomycetes</taxon>
        <taxon>Streptosporangiales</taxon>
        <taxon>Nocardiopsidaceae</taxon>
        <taxon>Spinactinospora</taxon>
    </lineage>
</organism>
<dbReference type="CDD" id="cd00009">
    <property type="entry name" value="AAA"/>
    <property type="match status" value="1"/>
</dbReference>
<dbReference type="Pfam" id="PF13541">
    <property type="entry name" value="ChlI"/>
    <property type="match status" value="1"/>
</dbReference>
<evidence type="ECO:0000256" key="1">
    <source>
        <dbReference type="ARBA" id="ARBA00006354"/>
    </source>
</evidence>
<evidence type="ECO:0000313" key="4">
    <source>
        <dbReference type="EMBL" id="NYE45931.1"/>
    </source>
</evidence>
<dbReference type="EMBL" id="JACCCC010000001">
    <property type="protein sequence ID" value="NYE45931.1"/>
    <property type="molecule type" value="Genomic_DNA"/>
</dbReference>
<dbReference type="Proteomes" id="UP000589036">
    <property type="component" value="Unassembled WGS sequence"/>
</dbReference>
<dbReference type="Pfam" id="PF01078">
    <property type="entry name" value="Mg_chelatase"/>
    <property type="match status" value="1"/>
</dbReference>
<dbReference type="InterPro" id="IPR014721">
    <property type="entry name" value="Ribsml_uS5_D2-typ_fold_subgr"/>
</dbReference>
<feature type="domain" description="AAA+ ATPase" evidence="3">
    <location>
        <begin position="218"/>
        <end position="382"/>
    </location>
</feature>
<dbReference type="GO" id="GO:0005524">
    <property type="term" value="F:ATP binding"/>
    <property type="evidence" value="ECO:0007669"/>
    <property type="project" value="InterPro"/>
</dbReference>
<dbReference type="SUPFAM" id="SSF52540">
    <property type="entry name" value="P-loop containing nucleoside triphosphate hydrolases"/>
    <property type="match status" value="1"/>
</dbReference>
<gene>
    <name evidence="4" type="ORF">HDA32_001051</name>
</gene>
<dbReference type="PANTHER" id="PTHR32039:SF7">
    <property type="entry name" value="COMPETENCE PROTEIN COMM"/>
    <property type="match status" value="1"/>
</dbReference>
<dbReference type="AlphaFoldDB" id="A0A852TQV0"/>
<evidence type="ECO:0000313" key="5">
    <source>
        <dbReference type="Proteomes" id="UP000589036"/>
    </source>
</evidence>
<name>A0A852TQV0_9ACTN</name>
<reference evidence="4 5" key="1">
    <citation type="submission" date="2020-07" db="EMBL/GenBank/DDBJ databases">
        <title>Sequencing the genomes of 1000 actinobacteria strains.</title>
        <authorList>
            <person name="Klenk H.-P."/>
        </authorList>
    </citation>
    <scope>NUCLEOTIDE SEQUENCE [LARGE SCALE GENOMIC DNA]</scope>
    <source>
        <strain evidence="4 5">CXB654</strain>
    </source>
</reference>
<dbReference type="Gene3D" id="3.30.230.10">
    <property type="match status" value="1"/>
</dbReference>
<dbReference type="InterPro" id="IPR004482">
    <property type="entry name" value="Mg_chelat-rel"/>
</dbReference>
<dbReference type="InterPro" id="IPR000523">
    <property type="entry name" value="Mg_chelatse_chII-like_cat_dom"/>
</dbReference>
<dbReference type="Gene3D" id="3.40.50.300">
    <property type="entry name" value="P-loop containing nucleotide triphosphate hydrolases"/>
    <property type="match status" value="1"/>
</dbReference>
<dbReference type="NCBIfam" id="TIGR00368">
    <property type="entry name" value="YifB family Mg chelatase-like AAA ATPase"/>
    <property type="match status" value="1"/>
</dbReference>
<dbReference type="SMART" id="SM00382">
    <property type="entry name" value="AAA"/>
    <property type="match status" value="1"/>
</dbReference>
<accession>A0A852TQV0</accession>
<dbReference type="RefSeq" id="WP_179642104.1">
    <property type="nucleotide sequence ID" value="NZ_BAAAYY010000024.1"/>
</dbReference>
<sequence>MGLARTRAVALLGVEGHNVEVEAHLGDGPAGLTLVGLPDTALREARDRIRAAVINSGEHWPEAHITVSLSPASLPKRGSGFDLSIATAVLGASGVLPTEGVYDAVLIAELGLDGRTRAVRGVLPAVLAAVRKGHGTVVVARGNAEEARLVPDTEVVAVGSLAELLARLRGGPDVEPEPDPDDEPAEAVGDEAPRPRPDLADVLGQPVARRAVEISAAGGHNLFLLGPPGTGKSLLAERLPTVLPPLTMEESIEVTAIHSIAGTLPKDKPLVTDPPFCDPHHTATRAAIIGGGTSHLRPGSASLAHRGVLFIDEAPEFSRGVLDSLRQPLETGEVVVARAAATARFPARFLFVLAANPCPCGKAGSACTCPALMRRRYLGRLSGPLLDRVDLKVELQPVARAELLADRAFAESSLTVGERVVQARERAARRLAGTPWSTNAEVPGAELRRRFPPPPAALHILGRALDRGEISARGVDRVLRVSWTLADLAERGEPTVDDTGYAFALWSGTAQ</sequence>
<protein>
    <submittedName>
        <fullName evidence="4">Magnesium chelatase family protein</fullName>
    </submittedName>
</protein>
<keyword evidence="5" id="KW-1185">Reference proteome</keyword>
<feature type="region of interest" description="Disordered" evidence="2">
    <location>
        <begin position="169"/>
        <end position="200"/>
    </location>
</feature>